<dbReference type="SUPFAM" id="SSF51735">
    <property type="entry name" value="NAD(P)-binding Rossmann-fold domains"/>
    <property type="match status" value="1"/>
</dbReference>
<keyword evidence="2" id="KW-0521">NADP</keyword>
<dbReference type="PRINTS" id="PR00081">
    <property type="entry name" value="GDHRDH"/>
</dbReference>
<evidence type="ECO:0000313" key="6">
    <source>
        <dbReference type="Proteomes" id="UP001148312"/>
    </source>
</evidence>
<evidence type="ECO:0000256" key="4">
    <source>
        <dbReference type="RuleBase" id="RU000363"/>
    </source>
</evidence>
<evidence type="ECO:0000256" key="1">
    <source>
        <dbReference type="ARBA" id="ARBA00006484"/>
    </source>
</evidence>
<dbReference type="Gene3D" id="3.40.50.720">
    <property type="entry name" value="NAD(P)-binding Rossmann-like Domain"/>
    <property type="match status" value="1"/>
</dbReference>
<dbReference type="InterPro" id="IPR002347">
    <property type="entry name" value="SDR_fam"/>
</dbReference>
<dbReference type="PRINTS" id="PR00080">
    <property type="entry name" value="SDRFAMILY"/>
</dbReference>
<dbReference type="PANTHER" id="PTHR24320">
    <property type="entry name" value="RETINOL DEHYDROGENASE"/>
    <property type="match status" value="1"/>
</dbReference>
<evidence type="ECO:0008006" key="7">
    <source>
        <dbReference type="Google" id="ProtNLM"/>
    </source>
</evidence>
<reference evidence="5" key="2">
    <citation type="journal article" date="2023" name="IMA Fungus">
        <title>Comparative genomic study of the Penicillium genus elucidates a diverse pangenome and 15 lateral gene transfer events.</title>
        <authorList>
            <person name="Petersen C."/>
            <person name="Sorensen T."/>
            <person name="Nielsen M.R."/>
            <person name="Sondergaard T.E."/>
            <person name="Sorensen J.L."/>
            <person name="Fitzpatrick D.A."/>
            <person name="Frisvad J.C."/>
            <person name="Nielsen K.L."/>
        </authorList>
    </citation>
    <scope>NUCLEOTIDE SEQUENCE</scope>
    <source>
        <strain evidence="5">IBT 30728</strain>
    </source>
</reference>
<accession>A0A9W9XGQ4</accession>
<evidence type="ECO:0000256" key="3">
    <source>
        <dbReference type="ARBA" id="ARBA00023002"/>
    </source>
</evidence>
<dbReference type="AlphaFoldDB" id="A0A9W9XGQ4"/>
<keyword evidence="6" id="KW-1185">Reference proteome</keyword>
<reference evidence="5" key="1">
    <citation type="submission" date="2022-12" db="EMBL/GenBank/DDBJ databases">
        <authorList>
            <person name="Petersen C."/>
        </authorList>
    </citation>
    <scope>NUCLEOTIDE SEQUENCE</scope>
    <source>
        <strain evidence="5">IBT 30728</strain>
    </source>
</reference>
<dbReference type="Proteomes" id="UP001148312">
    <property type="component" value="Unassembled WGS sequence"/>
</dbReference>
<protein>
    <recommendedName>
        <fullName evidence="7">NAD(P)-binding protein</fullName>
    </recommendedName>
</protein>
<organism evidence="5 6">
    <name type="scientific">Penicillium diatomitis</name>
    <dbReference type="NCBI Taxonomy" id="2819901"/>
    <lineage>
        <taxon>Eukaryota</taxon>
        <taxon>Fungi</taxon>
        <taxon>Dikarya</taxon>
        <taxon>Ascomycota</taxon>
        <taxon>Pezizomycotina</taxon>
        <taxon>Eurotiomycetes</taxon>
        <taxon>Eurotiomycetidae</taxon>
        <taxon>Eurotiales</taxon>
        <taxon>Aspergillaceae</taxon>
        <taxon>Penicillium</taxon>
    </lineage>
</organism>
<evidence type="ECO:0000256" key="2">
    <source>
        <dbReference type="ARBA" id="ARBA00022857"/>
    </source>
</evidence>
<evidence type="ECO:0000313" key="5">
    <source>
        <dbReference type="EMBL" id="KAJ5492681.1"/>
    </source>
</evidence>
<comment type="similarity">
    <text evidence="1 4">Belongs to the short-chain dehydrogenases/reductases (SDR) family.</text>
</comment>
<dbReference type="RefSeq" id="XP_056793061.1">
    <property type="nucleotide sequence ID" value="XM_056931030.1"/>
</dbReference>
<dbReference type="GeneID" id="81621279"/>
<gene>
    <name evidence="5" type="ORF">N7539_001427</name>
</gene>
<dbReference type="PANTHER" id="PTHR24320:SF282">
    <property type="entry name" value="WW DOMAIN-CONTAINING OXIDOREDUCTASE"/>
    <property type="match status" value="1"/>
</dbReference>
<dbReference type="EMBL" id="JAPWDQ010000002">
    <property type="protein sequence ID" value="KAJ5492681.1"/>
    <property type="molecule type" value="Genomic_DNA"/>
</dbReference>
<dbReference type="Pfam" id="PF00106">
    <property type="entry name" value="adh_short"/>
    <property type="match status" value="1"/>
</dbReference>
<sequence>MGLIFSSSPRFNPRNDIPGLSGKVIFVTGGNTGLGKETILQLAKHNPERIYLGARSEAKAKAAIGDIKETVPTANIIFLQLDLASLKSVKKAAETLLSETDRLDILVNNAGVMLANSGLTEDGYEINFGTNYMGPVLLTKLLLPLLERTATAGKDVRIINVSSELYKAAPKRGILFEENKTPLADLGTLSRYGQSKLANAYYTKILAEKYPAIKSAALHPGLVRTNIAEESKGSSIFMSLLLKVSEMAIAVDVETGALNQLWASTSNEVQTGEYYLPVGKAASNGLLKNRSLALKLWEWTEAELKTYIS</sequence>
<name>A0A9W9XGQ4_9EURO</name>
<keyword evidence="3" id="KW-0560">Oxidoreductase</keyword>
<comment type="caution">
    <text evidence="5">The sequence shown here is derived from an EMBL/GenBank/DDBJ whole genome shotgun (WGS) entry which is preliminary data.</text>
</comment>
<proteinExistence type="inferred from homology"/>
<dbReference type="InterPro" id="IPR036291">
    <property type="entry name" value="NAD(P)-bd_dom_sf"/>
</dbReference>
<dbReference type="GO" id="GO:0016491">
    <property type="term" value="F:oxidoreductase activity"/>
    <property type="evidence" value="ECO:0007669"/>
    <property type="project" value="UniProtKB-KW"/>
</dbReference>